<dbReference type="EMBL" id="BK035393">
    <property type="protein sequence ID" value="DAG97960.1"/>
    <property type="molecule type" value="Genomic_DNA"/>
</dbReference>
<name>A0A8S5VU62_9CAUD</name>
<evidence type="ECO:0000313" key="1">
    <source>
        <dbReference type="EMBL" id="DAG97960.1"/>
    </source>
</evidence>
<dbReference type="InterPro" id="IPR030934">
    <property type="entry name" value="Intein_C"/>
</dbReference>
<dbReference type="Gene3D" id="2.170.16.10">
    <property type="entry name" value="Hedgehog/Intein (Hint) domain"/>
    <property type="match status" value="1"/>
</dbReference>
<protein>
    <submittedName>
        <fullName evidence="1">CatC protein</fullName>
    </submittedName>
</protein>
<accession>A0A8S5VU62</accession>
<reference evidence="1" key="1">
    <citation type="journal article" date="2021" name="Proc. Natl. Acad. Sci. U.S.A.">
        <title>A Catalog of Tens of Thousands of Viruses from Human Metagenomes Reveals Hidden Associations with Chronic Diseases.</title>
        <authorList>
            <person name="Tisza M.J."/>
            <person name="Buck C.B."/>
        </authorList>
    </citation>
    <scope>NUCLEOTIDE SEQUENCE</scope>
    <source>
        <strain evidence="1">CtASH1</strain>
    </source>
</reference>
<sequence>MRKFLASLLLYIIESSERLLKFRNVSKDETLETFLVSSNFRVLSHECKNDKSGCINSRLHPHNTRQLQKVHRCQMEHLYELWFEDGKKTVISKDHPLITETYGIFTLEKFGISSCLSFFRRKIDVSHRHIYIINLEGGVSKLISVERSYFPHMTYDVSVSCDRLYFSDGLLNHNCVTSDTKVEVKIKDEESHGSVSIFELFYRNKRTKTFLDRLIYFLFRQKQKFK</sequence>
<dbReference type="PROSITE" id="PS50818">
    <property type="entry name" value="INTEIN_C_TER"/>
    <property type="match status" value="1"/>
</dbReference>
<organism evidence="1">
    <name type="scientific">Ackermannviridae sp</name>
    <dbReference type="NCBI Taxonomy" id="2831612"/>
    <lineage>
        <taxon>Viruses</taxon>
        <taxon>Duplodnaviria</taxon>
        <taxon>Heunggongvirae</taxon>
        <taxon>Uroviricota</taxon>
        <taxon>Caudoviricetes</taxon>
        <taxon>Pantevenvirales</taxon>
        <taxon>Ackermannviridae</taxon>
    </lineage>
</organism>
<dbReference type="InterPro" id="IPR036844">
    <property type="entry name" value="Hint_dom_sf"/>
</dbReference>
<dbReference type="SUPFAM" id="SSF51294">
    <property type="entry name" value="Hedgehog/intein (Hint) domain"/>
    <property type="match status" value="1"/>
</dbReference>
<proteinExistence type="predicted"/>